<evidence type="ECO:0000313" key="10">
    <source>
        <dbReference type="EMBL" id="APZ95031.1"/>
    </source>
</evidence>
<keyword evidence="3" id="KW-0805">Transcription regulation</keyword>
<dbReference type="SMART" id="SM00448">
    <property type="entry name" value="REC"/>
    <property type="match status" value="1"/>
</dbReference>
<dbReference type="InterPro" id="IPR039420">
    <property type="entry name" value="WalR-like"/>
</dbReference>
<name>A0A1P8WLW0_9PLAN</name>
<dbReference type="InterPro" id="IPR011006">
    <property type="entry name" value="CheY-like_superfamily"/>
</dbReference>
<dbReference type="CDD" id="cd00383">
    <property type="entry name" value="trans_reg_C"/>
    <property type="match status" value="1"/>
</dbReference>
<dbReference type="CDD" id="cd17574">
    <property type="entry name" value="REC_OmpR"/>
    <property type="match status" value="1"/>
</dbReference>
<evidence type="ECO:0000313" key="11">
    <source>
        <dbReference type="Proteomes" id="UP000187735"/>
    </source>
</evidence>
<evidence type="ECO:0000259" key="9">
    <source>
        <dbReference type="PROSITE" id="PS51755"/>
    </source>
</evidence>
<evidence type="ECO:0000256" key="7">
    <source>
        <dbReference type="PROSITE-ProRule" id="PRU01091"/>
    </source>
</evidence>
<sequence length="228" mass="25450">MKVLVAEDDRYTREGLAELLEGEGYQVVAAADGTEAVRQFRDQQPDFVCLDIMMPGQSGYEACRSIRSVSPEVPIIFISAKAEEVDRLVGFDVGADDFIAKPFSVREVVARVRAVARRCCAASSHTIAEFCMGGLKVLPAELRAIRDEVVIDLSPRDVKILQLLHDNPGRAMDRNTIFNHAWGEDYFPNSRTLDQHVSQLRKRVEVDAKNPQLICTVHGVGYRYDPAD</sequence>
<dbReference type="InterPro" id="IPR036388">
    <property type="entry name" value="WH-like_DNA-bd_sf"/>
</dbReference>
<feature type="domain" description="OmpR/PhoB-type" evidence="9">
    <location>
        <begin position="127"/>
        <end position="226"/>
    </location>
</feature>
<dbReference type="Pfam" id="PF00486">
    <property type="entry name" value="Trans_reg_C"/>
    <property type="match status" value="1"/>
</dbReference>
<feature type="modified residue" description="4-aspartylphosphate" evidence="6">
    <location>
        <position position="51"/>
    </location>
</feature>
<dbReference type="Gene3D" id="3.40.50.2300">
    <property type="match status" value="1"/>
</dbReference>
<dbReference type="PANTHER" id="PTHR48111:SF11">
    <property type="entry name" value="TWO-COMPONENT RESPONSE REGULATOR"/>
    <property type="match status" value="1"/>
</dbReference>
<keyword evidence="11" id="KW-1185">Reference proteome</keyword>
<evidence type="ECO:0000256" key="1">
    <source>
        <dbReference type="ARBA" id="ARBA00022553"/>
    </source>
</evidence>
<dbReference type="Proteomes" id="UP000187735">
    <property type="component" value="Chromosome"/>
</dbReference>
<protein>
    <submittedName>
        <fullName evidence="10">Alkaline phosphatase synthesis transcriptional regulatory protein SphR</fullName>
    </submittedName>
</protein>
<evidence type="ECO:0000256" key="4">
    <source>
        <dbReference type="ARBA" id="ARBA00023125"/>
    </source>
</evidence>
<feature type="DNA-binding region" description="OmpR/PhoB-type" evidence="7">
    <location>
        <begin position="127"/>
        <end position="226"/>
    </location>
</feature>
<dbReference type="FunFam" id="3.40.50.2300:FF:000001">
    <property type="entry name" value="DNA-binding response regulator PhoB"/>
    <property type="match status" value="1"/>
</dbReference>
<evidence type="ECO:0000256" key="6">
    <source>
        <dbReference type="PROSITE-ProRule" id="PRU00169"/>
    </source>
</evidence>
<keyword evidence="5" id="KW-0804">Transcription</keyword>
<dbReference type="InterPro" id="IPR001867">
    <property type="entry name" value="OmpR/PhoB-type_DNA-bd"/>
</dbReference>
<dbReference type="GO" id="GO:0006355">
    <property type="term" value="P:regulation of DNA-templated transcription"/>
    <property type="evidence" value="ECO:0007669"/>
    <property type="project" value="InterPro"/>
</dbReference>
<dbReference type="GO" id="GO:0005829">
    <property type="term" value="C:cytosol"/>
    <property type="evidence" value="ECO:0007669"/>
    <property type="project" value="TreeGrafter"/>
</dbReference>
<dbReference type="SMART" id="SM00862">
    <property type="entry name" value="Trans_reg_C"/>
    <property type="match status" value="1"/>
</dbReference>
<dbReference type="PROSITE" id="PS50110">
    <property type="entry name" value="RESPONSE_REGULATORY"/>
    <property type="match status" value="1"/>
</dbReference>
<evidence type="ECO:0000256" key="2">
    <source>
        <dbReference type="ARBA" id="ARBA00023012"/>
    </source>
</evidence>
<dbReference type="GO" id="GO:0032993">
    <property type="term" value="C:protein-DNA complex"/>
    <property type="evidence" value="ECO:0007669"/>
    <property type="project" value="TreeGrafter"/>
</dbReference>
<evidence type="ECO:0000259" key="8">
    <source>
        <dbReference type="PROSITE" id="PS50110"/>
    </source>
</evidence>
<evidence type="ECO:0000256" key="5">
    <source>
        <dbReference type="ARBA" id="ARBA00023163"/>
    </source>
</evidence>
<organism evidence="10 11">
    <name type="scientific">Fuerstiella marisgermanici</name>
    <dbReference type="NCBI Taxonomy" id="1891926"/>
    <lineage>
        <taxon>Bacteria</taxon>
        <taxon>Pseudomonadati</taxon>
        <taxon>Planctomycetota</taxon>
        <taxon>Planctomycetia</taxon>
        <taxon>Planctomycetales</taxon>
        <taxon>Planctomycetaceae</taxon>
        <taxon>Fuerstiella</taxon>
    </lineage>
</organism>
<dbReference type="EMBL" id="CP017641">
    <property type="protein sequence ID" value="APZ95031.1"/>
    <property type="molecule type" value="Genomic_DNA"/>
</dbReference>
<accession>A0A1P8WLW0</accession>
<dbReference type="PROSITE" id="PS51755">
    <property type="entry name" value="OMPR_PHOB"/>
    <property type="match status" value="1"/>
</dbReference>
<dbReference type="STRING" id="1891926.Fuma_04683"/>
<dbReference type="SUPFAM" id="SSF52172">
    <property type="entry name" value="CheY-like"/>
    <property type="match status" value="1"/>
</dbReference>
<dbReference type="GO" id="GO:0000156">
    <property type="term" value="F:phosphorelay response regulator activity"/>
    <property type="evidence" value="ECO:0007669"/>
    <property type="project" value="TreeGrafter"/>
</dbReference>
<keyword evidence="4 7" id="KW-0238">DNA-binding</keyword>
<reference evidence="10 11" key="1">
    <citation type="journal article" date="2016" name="Front. Microbiol.">
        <title>Fuerstia marisgermanicae gen. nov., sp. nov., an Unusual Member of the Phylum Planctomycetes from the German Wadden Sea.</title>
        <authorList>
            <person name="Kohn T."/>
            <person name="Heuer A."/>
            <person name="Jogler M."/>
            <person name="Vollmers J."/>
            <person name="Boedeker C."/>
            <person name="Bunk B."/>
            <person name="Rast P."/>
            <person name="Borchert D."/>
            <person name="Glockner I."/>
            <person name="Freese H.M."/>
            <person name="Klenk H.P."/>
            <person name="Overmann J."/>
            <person name="Kaster A.K."/>
            <person name="Rohde M."/>
            <person name="Wiegand S."/>
            <person name="Jogler C."/>
        </authorList>
    </citation>
    <scope>NUCLEOTIDE SEQUENCE [LARGE SCALE GENOMIC DNA]</scope>
    <source>
        <strain evidence="10 11">NH11</strain>
    </source>
</reference>
<keyword evidence="2" id="KW-0902">Two-component regulatory system</keyword>
<feature type="domain" description="Response regulatory" evidence="8">
    <location>
        <begin position="2"/>
        <end position="116"/>
    </location>
</feature>
<dbReference type="Gene3D" id="6.10.250.690">
    <property type="match status" value="1"/>
</dbReference>
<evidence type="ECO:0000256" key="3">
    <source>
        <dbReference type="ARBA" id="ARBA00023015"/>
    </source>
</evidence>
<proteinExistence type="predicted"/>
<dbReference type="AlphaFoldDB" id="A0A1P8WLW0"/>
<dbReference type="Gene3D" id="1.10.10.10">
    <property type="entry name" value="Winged helix-like DNA-binding domain superfamily/Winged helix DNA-binding domain"/>
    <property type="match status" value="1"/>
</dbReference>
<dbReference type="OrthoDB" id="272875at2"/>
<gene>
    <name evidence="10" type="primary">sphR</name>
    <name evidence="10" type="ORF">Fuma_04683</name>
</gene>
<dbReference type="GO" id="GO:0000976">
    <property type="term" value="F:transcription cis-regulatory region binding"/>
    <property type="evidence" value="ECO:0007669"/>
    <property type="project" value="TreeGrafter"/>
</dbReference>
<dbReference type="RefSeq" id="WP_077026250.1">
    <property type="nucleotide sequence ID" value="NZ_CP017641.1"/>
</dbReference>
<dbReference type="InterPro" id="IPR001789">
    <property type="entry name" value="Sig_transdc_resp-reg_receiver"/>
</dbReference>
<dbReference type="KEGG" id="fmr:Fuma_04683"/>
<keyword evidence="1 6" id="KW-0597">Phosphoprotein</keyword>
<dbReference type="Pfam" id="PF00072">
    <property type="entry name" value="Response_reg"/>
    <property type="match status" value="1"/>
</dbReference>
<dbReference type="PANTHER" id="PTHR48111">
    <property type="entry name" value="REGULATOR OF RPOS"/>
    <property type="match status" value="1"/>
</dbReference>